<proteinExistence type="inferred from homology"/>
<evidence type="ECO:0000256" key="5">
    <source>
        <dbReference type="ARBA" id="ARBA00022837"/>
    </source>
</evidence>
<organism evidence="9 10">
    <name type="scientific">Lysobacter yangpyeongensis</name>
    <dbReference type="NCBI Taxonomy" id="346182"/>
    <lineage>
        <taxon>Bacteria</taxon>
        <taxon>Pseudomonadati</taxon>
        <taxon>Pseudomonadota</taxon>
        <taxon>Gammaproteobacteria</taxon>
        <taxon>Lysobacterales</taxon>
        <taxon>Lysobacteraceae</taxon>
        <taxon>Lysobacter</taxon>
    </lineage>
</organism>
<dbReference type="Gene3D" id="2.130.10.10">
    <property type="entry name" value="YVTN repeat-like/Quinoprotein amine dehydrogenase"/>
    <property type="match status" value="1"/>
</dbReference>
<comment type="caution">
    <text evidence="9">The sequence shown here is derived from an EMBL/GenBank/DDBJ whole genome shotgun (WGS) entry which is preliminary data.</text>
</comment>
<dbReference type="SMART" id="SM00564">
    <property type="entry name" value="PQQ"/>
    <property type="match status" value="3"/>
</dbReference>
<evidence type="ECO:0000259" key="8">
    <source>
        <dbReference type="Pfam" id="PF05567"/>
    </source>
</evidence>
<evidence type="ECO:0000256" key="1">
    <source>
        <dbReference type="ARBA" id="ARBA00004561"/>
    </source>
</evidence>
<dbReference type="Proteomes" id="UP001596036">
    <property type="component" value="Unassembled WGS sequence"/>
</dbReference>
<dbReference type="Pfam" id="PF05567">
    <property type="entry name" value="T4P_PilY1"/>
    <property type="match status" value="1"/>
</dbReference>
<evidence type="ECO:0000256" key="6">
    <source>
        <dbReference type="ARBA" id="ARBA00023263"/>
    </source>
</evidence>
<evidence type="ECO:0000256" key="2">
    <source>
        <dbReference type="ARBA" id="ARBA00008387"/>
    </source>
</evidence>
<reference evidence="10" key="1">
    <citation type="journal article" date="2019" name="Int. J. Syst. Evol. Microbiol.">
        <title>The Global Catalogue of Microorganisms (GCM) 10K type strain sequencing project: providing services to taxonomists for standard genome sequencing and annotation.</title>
        <authorList>
            <consortium name="The Broad Institute Genomics Platform"/>
            <consortium name="The Broad Institute Genome Sequencing Center for Infectious Disease"/>
            <person name="Wu L."/>
            <person name="Ma J."/>
        </authorList>
    </citation>
    <scope>NUCLEOTIDE SEQUENCE [LARGE SCALE GENOMIC DNA]</scope>
    <source>
        <strain evidence="10">KACC 11407</strain>
    </source>
</reference>
<accession>A0ABW0SLI3</accession>
<evidence type="ECO:0000313" key="9">
    <source>
        <dbReference type="EMBL" id="MFC5569442.1"/>
    </source>
</evidence>
<feature type="signal peptide" evidence="7">
    <location>
        <begin position="1"/>
        <end position="37"/>
    </location>
</feature>
<dbReference type="EMBL" id="JBHSNM010000001">
    <property type="protein sequence ID" value="MFC5569442.1"/>
    <property type="molecule type" value="Genomic_DNA"/>
</dbReference>
<keyword evidence="4" id="KW-0479">Metal-binding</keyword>
<protein>
    <submittedName>
        <fullName evidence="9">Pilus assembly protein</fullName>
    </submittedName>
</protein>
<evidence type="ECO:0000256" key="3">
    <source>
        <dbReference type="ARBA" id="ARBA00022558"/>
    </source>
</evidence>
<sequence length="1085" mass="116064">MTKTQSSRAVGHAPRSSRSLAAALTFLATLAAAPGHALDIPNVPLQSQAEYPPANVLFILDDSGSMDWVAMPANIEDGDLDEDEVTDVSYGHNTIYYNPAVTYQPWIKADGTRFTGGTSFYSAYSDTALLRGSVDLSDESPIFYVPKSAAVATSTKRSNFTRYRFVTSKGTTRVQQCLTYRRGDWEDCSYATPTGRSDADEMKNFATWYSYHRTRMKVAKAGASEALSRVGEKLRLGLDTINRNGVNNTRFDIPVGTDGGLFRGNNKVNWYDRLQSATANDSTPLHRALQRAGEYFSQSGASGPWGPETGANQISCRQNFTILTTDGFWNDKAGYAAIGDADGTAGPTIEQRDADGNLKQSYTYEVKNPYRDNFVETGSRSRPDTLADVAMHYWKNDLRAKTQFEAGLENNVPKSFADPAFWQHMVTFGVSIGLKGTLDPKTDLSSITNGTKHWPDPINGGENADRIDDLWHAGVNGHGGFLVASNTKEFTEGLLQAFASVAERLGSASNVTANSTSFITNTRVYQASYVSGKWSGELAAYDASEAGVSDTATWKASQLIPSSGRTFLTWNGSGGATFPTATQSSLLDQSSRAIAPVSAADNVAYIKGSRDRERQNGGELRDRETVLGDIVNSSPMYVKDTETIFVGANDGMMHAFNALTGIERFAYVPGGIDFTKLATLSSPQYSHEYFVDGPIVVSPRSVTPGKNYLVGTLGRGGKGVYALDVSNPDSFSTGDVLWERTSGGNMGYVLGEPMITTLNGGTKVAIFGNGINSTNGKAVLYVVNLLSGAVMQEIDTGSAGDNGLSSPRGWDEDGNGTVDYVFAGDLKGNVWKFDFTNSAGTGKVAFNGSPLFRTPSGQPITADLALARDPLTGKRWVFVGTGSLLTTADLTDTTIQSMYGLIDDSTDTISKSDLEHRTIAVVDTATGNRAFEAPALLPSDKRGWYIDLSKPVEGERVINRPLVDGSALFFASIIPPTSNACDAGGKGYLNALDAFTGTSLKNPFFDANGDGVFNNQDTLTDSAGNKIAVGSLDPGIGMLTKPIIIRGPGSAIAVVGGSLGGKADPPINPPGTAPQRVSWREILRD</sequence>
<evidence type="ECO:0000256" key="4">
    <source>
        <dbReference type="ARBA" id="ARBA00022723"/>
    </source>
</evidence>
<evidence type="ECO:0000256" key="7">
    <source>
        <dbReference type="SAM" id="SignalP"/>
    </source>
</evidence>
<keyword evidence="5" id="KW-0106">Calcium</keyword>
<keyword evidence="7" id="KW-0732">Signal</keyword>
<name>A0ABW0SLI3_9GAMM</name>
<dbReference type="RefSeq" id="WP_386753523.1">
    <property type="nucleotide sequence ID" value="NZ_JBHSNM010000001.1"/>
</dbReference>
<feature type="domain" description="PilY1 beta-propeller" evidence="8">
    <location>
        <begin position="642"/>
        <end position="912"/>
    </location>
</feature>
<keyword evidence="6" id="KW-0281">Fimbrium</keyword>
<dbReference type="SUPFAM" id="SSF50998">
    <property type="entry name" value="Quinoprotein alcohol dehydrogenase-like"/>
    <property type="match status" value="1"/>
</dbReference>
<dbReference type="InterPro" id="IPR011047">
    <property type="entry name" value="Quinoprotein_ADH-like_sf"/>
</dbReference>
<keyword evidence="10" id="KW-1185">Reference proteome</keyword>
<evidence type="ECO:0000313" key="10">
    <source>
        <dbReference type="Proteomes" id="UP001596036"/>
    </source>
</evidence>
<dbReference type="InterPro" id="IPR015943">
    <property type="entry name" value="WD40/YVTN_repeat-like_dom_sf"/>
</dbReference>
<dbReference type="InterPro" id="IPR018391">
    <property type="entry name" value="PQQ_b-propeller_rpt"/>
</dbReference>
<dbReference type="InterPro" id="IPR008707">
    <property type="entry name" value="B-propeller_PilY1"/>
</dbReference>
<keyword evidence="3" id="KW-1029">Fimbrium biogenesis</keyword>
<feature type="chain" id="PRO_5045810499" evidence="7">
    <location>
        <begin position="38"/>
        <end position="1085"/>
    </location>
</feature>
<comment type="subcellular location">
    <subcellularLocation>
        <location evidence="1">Fimbrium</location>
    </subcellularLocation>
</comment>
<comment type="similarity">
    <text evidence="2">Belongs to the PilY1 family.</text>
</comment>
<gene>
    <name evidence="9" type="ORF">ACFPN1_05095</name>
</gene>